<dbReference type="Pfam" id="PF01425">
    <property type="entry name" value="Amidase"/>
    <property type="match status" value="1"/>
</dbReference>
<sequence>MGGLTFEQWQLLATQKKVERRAKIPKEWRIPRSLVKKWDEAESVIEFPATSGFFTKRELKITGATASDVVKNVAAGKWSAVEVTRAVCKRAAVAQQLVNCLTEICFEDALIRARELDEHFAAGKPLGPLHGLPISLKDQFNIPGLDTTLGYTSRVPSLPAYPSHLVASLLSSGAIIYAKTNIPTTILSGETSNKIFGTTLHPLNRSWTPGGSSGGESALVAFGGSHLGVGTDIGGSIRHPCLLTGLYGLRPSHGRIPMRGVEATMRGQEAVRSVAGPMCRSAADIRLFMASVLSSKPWIRDTQCLPIPWRLEEEHLPSVLCFGFATCDGDAAPTPPHRRAMDLVRKKLTAAGHVCIDFTPVEMPAARDVIDAFFNADGGAEFRSDLSASNEPFPAWLSSPTKRPALTVSETWEAQAERDRVAEDWLDRWNATEIVSSTGRPMDALISPGFHFPAIRHGCAKASNYAAIGAVLDLSTGVFPVTKVCPERDRVDHRDDDWTPMFDGDGEVMENYGGPEEYKDAPVGLQIMGRRLEEEKVTAMMGLISDVVGVDY</sequence>
<dbReference type="Proteomes" id="UP000215127">
    <property type="component" value="Chromosome 3"/>
</dbReference>
<dbReference type="PANTHER" id="PTHR46072">
    <property type="entry name" value="AMIDASE-RELATED-RELATED"/>
    <property type="match status" value="1"/>
</dbReference>
<evidence type="ECO:0000256" key="2">
    <source>
        <dbReference type="ARBA" id="ARBA00009199"/>
    </source>
</evidence>
<keyword evidence="9" id="KW-1185">Reference proteome</keyword>
<dbReference type="SUPFAM" id="SSF75304">
    <property type="entry name" value="Amidase signature (AS) enzymes"/>
    <property type="match status" value="1"/>
</dbReference>
<keyword evidence="4" id="KW-0378">Hydrolase</keyword>
<dbReference type="GO" id="GO:0004040">
    <property type="term" value="F:amidase activity"/>
    <property type="evidence" value="ECO:0007669"/>
    <property type="project" value="UniProtKB-EC"/>
</dbReference>
<feature type="active site" description="Charge relay system" evidence="5">
    <location>
        <position position="212"/>
    </location>
</feature>
<dbReference type="Gene3D" id="3.90.1300.10">
    <property type="entry name" value="Amidase signature (AS) domain"/>
    <property type="match status" value="1"/>
</dbReference>
<dbReference type="AlphaFoldDB" id="A0A1X7RP42"/>
<feature type="binding site" evidence="6">
    <location>
        <position position="212"/>
    </location>
    <ligand>
        <name>substrate</name>
    </ligand>
</feature>
<comment type="catalytic activity">
    <reaction evidence="1">
        <text>a monocarboxylic acid amide + H2O = a monocarboxylate + NH4(+)</text>
        <dbReference type="Rhea" id="RHEA:12020"/>
        <dbReference type="ChEBI" id="CHEBI:15377"/>
        <dbReference type="ChEBI" id="CHEBI:28938"/>
        <dbReference type="ChEBI" id="CHEBI:35757"/>
        <dbReference type="ChEBI" id="CHEBI:83628"/>
        <dbReference type="EC" id="3.5.1.4"/>
    </reaction>
</comment>
<evidence type="ECO:0000313" key="8">
    <source>
        <dbReference type="EMBL" id="SMQ49185.1"/>
    </source>
</evidence>
<feature type="binding site" evidence="6">
    <location>
        <begin position="233"/>
        <end position="236"/>
    </location>
    <ligand>
        <name>substrate</name>
    </ligand>
</feature>
<evidence type="ECO:0000256" key="1">
    <source>
        <dbReference type="ARBA" id="ARBA00001311"/>
    </source>
</evidence>
<dbReference type="InterPro" id="IPR036928">
    <property type="entry name" value="AS_sf"/>
</dbReference>
<feature type="binding site" evidence="6">
    <location>
        <position position="186"/>
    </location>
    <ligand>
        <name>substrate</name>
    </ligand>
</feature>
<dbReference type="EMBL" id="LT853694">
    <property type="protein sequence ID" value="SMQ49185.1"/>
    <property type="molecule type" value="Genomic_DNA"/>
</dbReference>
<name>A0A1X7RP42_ZYMT9</name>
<evidence type="ECO:0000256" key="5">
    <source>
        <dbReference type="PIRSR" id="PIRSR001221-1"/>
    </source>
</evidence>
<evidence type="ECO:0000256" key="3">
    <source>
        <dbReference type="ARBA" id="ARBA00012922"/>
    </source>
</evidence>
<evidence type="ECO:0000259" key="7">
    <source>
        <dbReference type="Pfam" id="PF01425"/>
    </source>
</evidence>
<feature type="active site" description="Charge relay system" evidence="5">
    <location>
        <position position="137"/>
    </location>
</feature>
<dbReference type="PROSITE" id="PS00571">
    <property type="entry name" value="AMIDASES"/>
    <property type="match status" value="1"/>
</dbReference>
<proteinExistence type="inferred from homology"/>
<evidence type="ECO:0000256" key="4">
    <source>
        <dbReference type="ARBA" id="ARBA00022801"/>
    </source>
</evidence>
<protein>
    <recommendedName>
        <fullName evidence="3">amidase</fullName>
        <ecNumber evidence="3">3.5.1.4</ecNumber>
    </recommendedName>
</protein>
<organism evidence="8 9">
    <name type="scientific">Zymoseptoria tritici (strain ST99CH_3D7)</name>
    <dbReference type="NCBI Taxonomy" id="1276538"/>
    <lineage>
        <taxon>Eukaryota</taxon>
        <taxon>Fungi</taxon>
        <taxon>Dikarya</taxon>
        <taxon>Ascomycota</taxon>
        <taxon>Pezizomycotina</taxon>
        <taxon>Dothideomycetes</taxon>
        <taxon>Dothideomycetidae</taxon>
        <taxon>Mycosphaerellales</taxon>
        <taxon>Mycosphaerellaceae</taxon>
        <taxon>Zymoseptoria</taxon>
    </lineage>
</organism>
<evidence type="ECO:0000313" key="9">
    <source>
        <dbReference type="Proteomes" id="UP000215127"/>
    </source>
</evidence>
<evidence type="ECO:0000256" key="6">
    <source>
        <dbReference type="PIRSR" id="PIRSR001221-2"/>
    </source>
</evidence>
<dbReference type="PIRSF" id="PIRSF001221">
    <property type="entry name" value="Amidase_fungi"/>
    <property type="match status" value="1"/>
</dbReference>
<reference evidence="8 9" key="1">
    <citation type="submission" date="2016-06" db="EMBL/GenBank/DDBJ databases">
        <authorList>
            <person name="Kjaerup R.B."/>
            <person name="Dalgaard T.S."/>
            <person name="Juul-Madsen H.R."/>
        </authorList>
    </citation>
    <scope>NUCLEOTIDE SEQUENCE [LARGE SCALE GENOMIC DNA]</scope>
</reference>
<gene>
    <name evidence="8" type="ORF">ZT3D7_G4336</name>
</gene>
<accession>A0A1X7RP42</accession>
<dbReference type="PANTHER" id="PTHR46072:SF2">
    <property type="entry name" value="AMIDASE (EUROFUNG)"/>
    <property type="match status" value="1"/>
</dbReference>
<feature type="domain" description="Amidase" evidence="7">
    <location>
        <begin position="82"/>
        <end position="537"/>
    </location>
</feature>
<dbReference type="EC" id="3.5.1.4" evidence="3"/>
<dbReference type="InterPro" id="IPR020556">
    <property type="entry name" value="Amidase_CS"/>
</dbReference>
<feature type="active site" description="Acyl-ester intermediate" evidence="5">
    <location>
        <position position="236"/>
    </location>
</feature>
<dbReference type="STRING" id="1276538.A0A1X7RP42"/>
<dbReference type="InterPro" id="IPR023631">
    <property type="entry name" value="Amidase_dom"/>
</dbReference>
<comment type="similarity">
    <text evidence="2">Belongs to the amidase family.</text>
</comment>